<name>A0AAP2DVY3_9BACT</name>
<dbReference type="Proteomes" id="UP001319080">
    <property type="component" value="Unassembled WGS sequence"/>
</dbReference>
<keyword evidence="2 7" id="KW-0813">Transport</keyword>
<feature type="domain" description="TonB-dependent receptor plug" evidence="9">
    <location>
        <begin position="168"/>
        <end position="268"/>
    </location>
</feature>
<reference evidence="10 11" key="1">
    <citation type="submission" date="2021-05" db="EMBL/GenBank/DDBJ databases">
        <title>A Polyphasic approach of four new species of the genus Ohtaekwangia: Ohtaekwangia histidinii sp. nov., Ohtaekwangia cretensis sp. nov., Ohtaekwangia indiensis sp. nov., Ohtaekwangia reichenbachii sp. nov. from diverse environment.</title>
        <authorList>
            <person name="Octaviana S."/>
        </authorList>
    </citation>
    <scope>NUCLEOTIDE SEQUENCE [LARGE SCALE GENOMIC DNA]</scope>
    <source>
        <strain evidence="10 11">PWU5</strain>
    </source>
</reference>
<evidence type="ECO:0000256" key="2">
    <source>
        <dbReference type="ARBA" id="ARBA00022448"/>
    </source>
</evidence>
<dbReference type="Gene3D" id="2.60.40.1120">
    <property type="entry name" value="Carboxypeptidase-like, regulatory domain"/>
    <property type="match status" value="1"/>
</dbReference>
<keyword evidence="6 7" id="KW-0998">Cell outer membrane</keyword>
<evidence type="ECO:0000256" key="4">
    <source>
        <dbReference type="ARBA" id="ARBA00022692"/>
    </source>
</evidence>
<evidence type="ECO:0000313" key="11">
    <source>
        <dbReference type="Proteomes" id="UP001319080"/>
    </source>
</evidence>
<dbReference type="PROSITE" id="PS52016">
    <property type="entry name" value="TONB_DEPENDENT_REC_3"/>
    <property type="match status" value="1"/>
</dbReference>
<dbReference type="AlphaFoldDB" id="A0AAP2DVY3"/>
<keyword evidence="11" id="KW-1185">Reference proteome</keyword>
<dbReference type="SUPFAM" id="SSF49464">
    <property type="entry name" value="Carboxypeptidase regulatory domain-like"/>
    <property type="match status" value="1"/>
</dbReference>
<proteinExistence type="inferred from homology"/>
<gene>
    <name evidence="10" type="ORF">KK062_10240</name>
</gene>
<feature type="chain" id="PRO_5042964888" evidence="8">
    <location>
        <begin position="25"/>
        <end position="1093"/>
    </location>
</feature>
<comment type="subcellular location">
    <subcellularLocation>
        <location evidence="1 7">Cell outer membrane</location>
        <topology evidence="1 7">Multi-pass membrane protein</topology>
    </subcellularLocation>
</comment>
<evidence type="ECO:0000256" key="7">
    <source>
        <dbReference type="PROSITE-ProRule" id="PRU01360"/>
    </source>
</evidence>
<dbReference type="InterPro" id="IPR023996">
    <property type="entry name" value="TonB-dep_OMP_SusC/RagA"/>
</dbReference>
<dbReference type="NCBIfam" id="TIGR04057">
    <property type="entry name" value="SusC_RagA_signa"/>
    <property type="match status" value="1"/>
</dbReference>
<dbReference type="InterPro" id="IPR039426">
    <property type="entry name" value="TonB-dep_rcpt-like"/>
</dbReference>
<dbReference type="NCBIfam" id="TIGR04056">
    <property type="entry name" value="OMP_RagA_SusC"/>
    <property type="match status" value="1"/>
</dbReference>
<dbReference type="InterPro" id="IPR037066">
    <property type="entry name" value="Plug_dom_sf"/>
</dbReference>
<keyword evidence="5 7" id="KW-0472">Membrane</keyword>
<keyword evidence="10" id="KW-0675">Receptor</keyword>
<evidence type="ECO:0000256" key="1">
    <source>
        <dbReference type="ARBA" id="ARBA00004571"/>
    </source>
</evidence>
<dbReference type="InterPro" id="IPR036942">
    <property type="entry name" value="Beta-barrel_TonB_sf"/>
</dbReference>
<dbReference type="InterPro" id="IPR008969">
    <property type="entry name" value="CarboxyPept-like_regulatory"/>
</dbReference>
<dbReference type="Gene3D" id="2.40.170.20">
    <property type="entry name" value="TonB-dependent receptor, beta-barrel domain"/>
    <property type="match status" value="1"/>
</dbReference>
<evidence type="ECO:0000256" key="8">
    <source>
        <dbReference type="SAM" id="SignalP"/>
    </source>
</evidence>
<comment type="caution">
    <text evidence="10">The sequence shown here is derived from an EMBL/GenBank/DDBJ whole genome shotgun (WGS) entry which is preliminary data.</text>
</comment>
<dbReference type="SUPFAM" id="SSF56935">
    <property type="entry name" value="Porins"/>
    <property type="match status" value="1"/>
</dbReference>
<evidence type="ECO:0000256" key="3">
    <source>
        <dbReference type="ARBA" id="ARBA00022452"/>
    </source>
</evidence>
<keyword evidence="8" id="KW-0732">Signal</keyword>
<accession>A0AAP2DVY3</accession>
<dbReference type="EMBL" id="JAHESE010000007">
    <property type="protein sequence ID" value="MBT1708605.1"/>
    <property type="molecule type" value="Genomic_DNA"/>
</dbReference>
<feature type="signal peptide" evidence="8">
    <location>
        <begin position="1"/>
        <end position="24"/>
    </location>
</feature>
<dbReference type="Pfam" id="PF13715">
    <property type="entry name" value="CarbopepD_reg_2"/>
    <property type="match status" value="1"/>
</dbReference>
<dbReference type="Pfam" id="PF07715">
    <property type="entry name" value="Plug"/>
    <property type="match status" value="1"/>
</dbReference>
<keyword evidence="4 7" id="KW-0812">Transmembrane</keyword>
<dbReference type="InterPro" id="IPR023997">
    <property type="entry name" value="TonB-dep_OMP_SusC/RagA_CS"/>
</dbReference>
<dbReference type="Gene3D" id="2.170.130.10">
    <property type="entry name" value="TonB-dependent receptor, plug domain"/>
    <property type="match status" value="1"/>
</dbReference>
<sequence>MFNSMGKIYLLFSLAWCALASAQAASVKGTEASLWENKHAEGQRTVGISTASDGAFRATGRMKNEEADAVIPQGRQVTGTVNDETGAGLPGVSVIIEGSTGGTVTDADGKYSIVVPSDESVLLFSFIGYVMQKVTVGAQSAVNVSLEADVTSLGEVVVMGYSTQKRATLTGAVSVIDNKDIVRTKNENVLNALTGKLPGVRIVQKSAAPGAYDTQIDIRGMGDPLFVIDGIVRDKDFFARMSSEEIENVSILKDGSAAVYGLRAANGVVVVTTKKGVANPNGKVDITLNSSTSWQQFLYVPKSVNAVEYMTLKNEQVAQDFGKSYFERATPIYTEDQIEEFRNGTRKSYDWFDEVFKKTTPQTETNLSVNGGGEKMRYYFNLGYNKQMGSYRSNDYYSSRWNMRTNIDAQITERLSARVSLGAIMVDTHQPNGTGWSTYKQTWLARPDAAFYANDNPIFPNGDPQFLPESTNMVTQTNSDYVGENITKDRRFNGTLTLEYEIPGIEGLSAKGVYDYSPSVPDYTTYKRAYTAFRYNADTDTYSPIARNTPSSIQRSVDINYSTNMQLGLHYNHTFASDHNVGSFLIYEERYNAWDGINAYRELFVDSEYLFAGEDKNQQATQRGVGDQASKSLIGSLTYDFRGKYMVDFKFRYDGSSRFPEGNRFGFFPSISAGWRLSEESFIRDNFDFLNNLKIRGSYGEMADDAIAGIYPPAPGYSLNGGEYGWYYGGTLTGGVSAQAIPNENLTWYNAKSYNVGLDFTFLDQKLSGTFDLYKRDLTGILATSSAVIPGTVGASLPQENLNSERNFGYEISLRYTNTFKDINYYIGGQISATKRRRIDWLETPAGNSYDKWRNRTAGRNTDIWWGNESEHQFTNYEQIQNYGIPVGQGTLPGDWALNDWNDDGVVNNLDEHPIASMGRPVFNYGISLGGNWKGLDLALDFQGAWGVYVQYSEVLTEALPFGGQNTLDYFMDRWRPVDPNADYFNPNTQWISGYYPVTGHDGRRTGTNGVQNASYMRLKTAQIGYTLPYAWTSKIKMQNLRLYVSGYNLLTFTGLENIDPERPTSGGTGAQSVEFYNYPVNKTYTIGATVKF</sequence>
<evidence type="ECO:0000256" key="5">
    <source>
        <dbReference type="ARBA" id="ARBA00023136"/>
    </source>
</evidence>
<comment type="similarity">
    <text evidence="7">Belongs to the TonB-dependent receptor family.</text>
</comment>
<evidence type="ECO:0000256" key="6">
    <source>
        <dbReference type="ARBA" id="ARBA00023237"/>
    </source>
</evidence>
<keyword evidence="3 7" id="KW-1134">Transmembrane beta strand</keyword>
<organism evidence="10 11">
    <name type="scientific">Dawidia cretensis</name>
    <dbReference type="NCBI Taxonomy" id="2782350"/>
    <lineage>
        <taxon>Bacteria</taxon>
        <taxon>Pseudomonadati</taxon>
        <taxon>Bacteroidota</taxon>
        <taxon>Cytophagia</taxon>
        <taxon>Cytophagales</taxon>
        <taxon>Chryseotaleaceae</taxon>
        <taxon>Dawidia</taxon>
    </lineage>
</organism>
<dbReference type="InterPro" id="IPR012910">
    <property type="entry name" value="Plug_dom"/>
</dbReference>
<evidence type="ECO:0000313" key="10">
    <source>
        <dbReference type="EMBL" id="MBT1708605.1"/>
    </source>
</evidence>
<evidence type="ECO:0000259" key="9">
    <source>
        <dbReference type="Pfam" id="PF07715"/>
    </source>
</evidence>
<dbReference type="GO" id="GO:0009279">
    <property type="term" value="C:cell outer membrane"/>
    <property type="evidence" value="ECO:0007669"/>
    <property type="project" value="UniProtKB-SubCell"/>
</dbReference>
<protein>
    <submittedName>
        <fullName evidence="10">TonB-dependent receptor</fullName>
    </submittedName>
</protein>